<name>A0A1B8Q9J9_9GAMM</name>
<dbReference type="InterPro" id="IPR029058">
    <property type="entry name" value="AB_hydrolase_fold"/>
</dbReference>
<dbReference type="PANTHER" id="PTHR48081:SF6">
    <property type="entry name" value="PEPTIDASE S9 PROLYL OLIGOPEPTIDASE CATALYTIC DOMAIN-CONTAINING PROTEIN"/>
    <property type="match status" value="1"/>
</dbReference>
<dbReference type="Gene3D" id="3.40.50.1820">
    <property type="entry name" value="alpha/beta hydrolase"/>
    <property type="match status" value="1"/>
</dbReference>
<dbReference type="Pfam" id="PF20434">
    <property type="entry name" value="BD-FAE"/>
    <property type="match status" value="1"/>
</dbReference>
<evidence type="ECO:0000313" key="5">
    <source>
        <dbReference type="Proteomes" id="UP000092616"/>
    </source>
</evidence>
<protein>
    <recommendedName>
        <fullName evidence="3">BD-FAE-like domain-containing protein</fullName>
    </recommendedName>
</protein>
<dbReference type="GO" id="GO:0016787">
    <property type="term" value="F:hydrolase activity"/>
    <property type="evidence" value="ECO:0007669"/>
    <property type="project" value="UniProtKB-KW"/>
</dbReference>
<keyword evidence="5" id="KW-1185">Reference proteome</keyword>
<evidence type="ECO:0000256" key="1">
    <source>
        <dbReference type="ARBA" id="ARBA00022801"/>
    </source>
</evidence>
<dbReference type="InterPro" id="IPR050300">
    <property type="entry name" value="GDXG_lipolytic_enzyme"/>
</dbReference>
<comment type="caution">
    <text evidence="4">The sequence shown here is derived from an EMBL/GenBank/DDBJ whole genome shotgun (WGS) entry which is preliminary data.</text>
</comment>
<dbReference type="EMBL" id="LZNA01000070">
    <property type="protein sequence ID" value="OBX75392.1"/>
    <property type="molecule type" value="Genomic_DNA"/>
</dbReference>
<keyword evidence="1" id="KW-0378">Hydrolase</keyword>
<gene>
    <name evidence="4" type="ORF">A9306_02430</name>
</gene>
<accession>A0A1B8Q9J9</accession>
<keyword evidence="2" id="KW-0732">Signal</keyword>
<feature type="signal peptide" evidence="2">
    <location>
        <begin position="1"/>
        <end position="31"/>
    </location>
</feature>
<evidence type="ECO:0000259" key="3">
    <source>
        <dbReference type="Pfam" id="PF20434"/>
    </source>
</evidence>
<organism evidence="4 5">
    <name type="scientific">Faucicola atlantae</name>
    <dbReference type="NCBI Taxonomy" id="34059"/>
    <lineage>
        <taxon>Bacteria</taxon>
        <taxon>Pseudomonadati</taxon>
        <taxon>Pseudomonadota</taxon>
        <taxon>Gammaproteobacteria</taxon>
        <taxon>Moraxellales</taxon>
        <taxon>Moraxellaceae</taxon>
        <taxon>Faucicola</taxon>
    </lineage>
</organism>
<dbReference type="AlphaFoldDB" id="A0A1B8Q9J9"/>
<evidence type="ECO:0000256" key="2">
    <source>
        <dbReference type="SAM" id="SignalP"/>
    </source>
</evidence>
<feature type="domain" description="BD-FAE-like" evidence="3">
    <location>
        <begin position="81"/>
        <end position="294"/>
    </location>
</feature>
<dbReference type="RefSeq" id="WP_067338806.1">
    <property type="nucleotide sequence ID" value="NZ_LZNA01000070.1"/>
</dbReference>
<dbReference type="InterPro" id="IPR049492">
    <property type="entry name" value="BD-FAE-like_dom"/>
</dbReference>
<sequence length="339" mass="36650">MPLIRRKFVQKFNTVMVGICGGLLTMGQASASGIEPAQTIVLWSSSKLQHDWGKDTPLPTEQASAQGAVTDVRSPRVMLSLPAADSQNRHTAIIVFSGGGYAREQLGHEGTPIAQWLAVQGFTVFNTIYRLPNEGWTNPTVAWADAQQAVRLARSLATTYGYQRIGVMGFSAGGHIAGMIATHPHIDYANTPNAKASASTTPSPTTRPDFAVLLYPIVSMLPPNNRSRSYKILLGDWQKKQQMGMITLSALHQAEAAYSVETAITSDTPPMFIAHAVDDRIAPVAKSQVLYSKLQQAGVASTLQLYASGGHGWGMGKPNTPTTGWRQAFLTWFDSLPKQ</sequence>
<dbReference type="SUPFAM" id="SSF53474">
    <property type="entry name" value="alpha/beta-Hydrolases"/>
    <property type="match status" value="1"/>
</dbReference>
<dbReference type="PANTHER" id="PTHR48081">
    <property type="entry name" value="AB HYDROLASE SUPERFAMILY PROTEIN C4A8.06C"/>
    <property type="match status" value="1"/>
</dbReference>
<proteinExistence type="predicted"/>
<feature type="chain" id="PRO_5008612229" description="BD-FAE-like domain-containing protein" evidence="2">
    <location>
        <begin position="32"/>
        <end position="339"/>
    </location>
</feature>
<evidence type="ECO:0000313" key="4">
    <source>
        <dbReference type="EMBL" id="OBX75392.1"/>
    </source>
</evidence>
<dbReference type="Proteomes" id="UP000092616">
    <property type="component" value="Unassembled WGS sequence"/>
</dbReference>
<reference evidence="4 5" key="1">
    <citation type="submission" date="2016-06" db="EMBL/GenBank/DDBJ databases">
        <title>Draft genome of Moraxella atlantae CCUG 59586.</title>
        <authorList>
            <person name="Salva-Serra F."/>
            <person name="Engstrom-Jakobsson H."/>
            <person name="Thorell K."/>
            <person name="Gonzales-Siles L."/>
            <person name="Karlsson R."/>
            <person name="Boulund F."/>
            <person name="Engstrand L."/>
            <person name="Kristiansson E."/>
            <person name="Moore E."/>
        </authorList>
    </citation>
    <scope>NUCLEOTIDE SEQUENCE [LARGE SCALE GENOMIC DNA]</scope>
    <source>
        <strain evidence="4 5">CCUG 59586</strain>
    </source>
</reference>